<keyword evidence="1" id="KW-0812">Transmembrane</keyword>
<evidence type="ECO:0000313" key="3">
    <source>
        <dbReference type="Proteomes" id="UP001221366"/>
    </source>
</evidence>
<evidence type="ECO:0000313" key="2">
    <source>
        <dbReference type="EMBL" id="MDF0715208.1"/>
    </source>
</evidence>
<sequence length="94" mass="10779">MDKLKNVTKVVLVLLCIGSIATLFMGGFMPMFSVAFGILFLYYILVYLVIIFIKKNRLNCAIAYLLFIFPILWAIMDWEGLLDVLLDGIHLDMK</sequence>
<name>A0ABT5XVJ0_9FLAO</name>
<evidence type="ECO:0000256" key="1">
    <source>
        <dbReference type="SAM" id="Phobius"/>
    </source>
</evidence>
<feature type="transmembrane region" description="Helical" evidence="1">
    <location>
        <begin position="7"/>
        <end position="28"/>
    </location>
</feature>
<feature type="transmembrane region" description="Helical" evidence="1">
    <location>
        <begin position="60"/>
        <end position="76"/>
    </location>
</feature>
<gene>
    <name evidence="2" type="ORF">PY092_03515</name>
</gene>
<keyword evidence="1" id="KW-0472">Membrane</keyword>
<keyword evidence="3" id="KW-1185">Reference proteome</keyword>
<proteinExistence type="predicted"/>
<organism evidence="2 3">
    <name type="scientific">Flagellimonas yonaguniensis</name>
    <dbReference type="NCBI Taxonomy" id="3031325"/>
    <lineage>
        <taxon>Bacteria</taxon>
        <taxon>Pseudomonadati</taxon>
        <taxon>Bacteroidota</taxon>
        <taxon>Flavobacteriia</taxon>
        <taxon>Flavobacteriales</taxon>
        <taxon>Flavobacteriaceae</taxon>
        <taxon>Flagellimonas</taxon>
    </lineage>
</organism>
<protein>
    <recommendedName>
        <fullName evidence="4">Apolipoprotein N-acyltransferase</fullName>
    </recommendedName>
</protein>
<dbReference type="RefSeq" id="WP_275614469.1">
    <property type="nucleotide sequence ID" value="NZ_JARFVB010000001.1"/>
</dbReference>
<keyword evidence="1" id="KW-1133">Transmembrane helix</keyword>
<comment type="caution">
    <text evidence="2">The sequence shown here is derived from an EMBL/GenBank/DDBJ whole genome shotgun (WGS) entry which is preliminary data.</text>
</comment>
<dbReference type="Proteomes" id="UP001221366">
    <property type="component" value="Unassembled WGS sequence"/>
</dbReference>
<dbReference type="EMBL" id="JARFVB010000001">
    <property type="protein sequence ID" value="MDF0715208.1"/>
    <property type="molecule type" value="Genomic_DNA"/>
</dbReference>
<accession>A0ABT5XVJ0</accession>
<evidence type="ECO:0008006" key="4">
    <source>
        <dbReference type="Google" id="ProtNLM"/>
    </source>
</evidence>
<feature type="transmembrane region" description="Helical" evidence="1">
    <location>
        <begin position="34"/>
        <end position="53"/>
    </location>
</feature>
<reference evidence="2 3" key="1">
    <citation type="submission" date="2023-03" db="EMBL/GenBank/DDBJ databases">
        <title>Muricauda XX sp. nov. and Muricauda XXX sp. nov., two novel species isolated from Okinawa Trough.</title>
        <authorList>
            <person name="Cao W."/>
            <person name="Deng X."/>
        </authorList>
    </citation>
    <scope>NUCLEOTIDE SEQUENCE [LARGE SCALE GENOMIC DNA]</scope>
    <source>
        <strain evidence="2 3">334s03</strain>
    </source>
</reference>